<dbReference type="AlphaFoldDB" id="A0A6L8MMA9"/>
<proteinExistence type="predicted"/>
<comment type="caution">
    <text evidence="1">The sequence shown here is derived from an EMBL/GenBank/DDBJ whole genome shotgun (WGS) entry which is preliminary data.</text>
</comment>
<reference evidence="1 2" key="1">
    <citation type="submission" date="2019-12" db="EMBL/GenBank/DDBJ databases">
        <title>Novel species isolated from a subtropical stream in China.</title>
        <authorList>
            <person name="Lu H."/>
        </authorList>
    </citation>
    <scope>NUCLEOTIDE SEQUENCE [LARGE SCALE GENOMIC DNA]</scope>
    <source>
        <strain evidence="1 2">FT50W</strain>
    </source>
</reference>
<accession>A0A6L8MMA9</accession>
<gene>
    <name evidence="1" type="ORF">GTP44_20495</name>
</gene>
<evidence type="ECO:0000313" key="2">
    <source>
        <dbReference type="Proteomes" id="UP000474565"/>
    </source>
</evidence>
<dbReference type="EMBL" id="WWCP01000031">
    <property type="protein sequence ID" value="MYM84320.1"/>
    <property type="molecule type" value="Genomic_DNA"/>
</dbReference>
<protein>
    <submittedName>
        <fullName evidence="1">Uncharacterized protein</fullName>
    </submittedName>
</protein>
<dbReference type="Proteomes" id="UP000474565">
    <property type="component" value="Unassembled WGS sequence"/>
</dbReference>
<dbReference type="RefSeq" id="WP_161020862.1">
    <property type="nucleotide sequence ID" value="NZ_WWCP01000031.1"/>
</dbReference>
<evidence type="ECO:0000313" key="1">
    <source>
        <dbReference type="EMBL" id="MYM84320.1"/>
    </source>
</evidence>
<name>A0A6L8MMA9_9BURK</name>
<sequence length="106" mass="11942">MNIGKMVLILISIVALNACQKKVGGDVTVQSLDFYSKYPDSAKSVAEKCMEYERGELSRLDARQQQEWQDSLEGVNCNNAKTARSLQIIGERQKQLREAAKALRQH</sequence>
<organism evidence="1 2">
    <name type="scientific">Duganella lactea</name>
    <dbReference type="NCBI Taxonomy" id="2692173"/>
    <lineage>
        <taxon>Bacteria</taxon>
        <taxon>Pseudomonadati</taxon>
        <taxon>Pseudomonadota</taxon>
        <taxon>Betaproteobacteria</taxon>
        <taxon>Burkholderiales</taxon>
        <taxon>Oxalobacteraceae</taxon>
        <taxon>Telluria group</taxon>
        <taxon>Duganella</taxon>
    </lineage>
</organism>